<sequence length="417" mass="45442">MRIPRPGSRAPSPTATGTDTGRGCKPESQKFPSPSSKPSHEYIQAAVSTRATDLMHRNLKMPIHQDGTFSCSLPHTLILQGQLPCKPVSGENQHMVGINRAGSSGAYLGGYTESERASARDSSSARPSNSPQVPPTSTAPAGREMLLLRSTELSRRTRERLEQSFSTAEEDKQQATSIVQRGRTRVRSGAGLHRLEILTHQSVERGCSSSKALSSSDDDVSSAESSEADIDAVFNYRIAALNNANASQSCMGLAIQWLRLRDEGEASYRMEALDLDHASDIQNQYENAAGSVSGSREQREAGRISARKTLLRSQDLQPVGEPSVFHADRQSTALQKIARDGSAHLISLCFENNGKRVRHAITASSSEGSVNVFDPNYGEFSTTLPELPSMFQNLMTRYGSRLNGHLQLESMVIQRVE</sequence>
<feature type="compositionally biased region" description="Low complexity" evidence="4">
    <location>
        <begin position="120"/>
        <end position="130"/>
    </location>
</feature>
<dbReference type="GO" id="GO:0006508">
    <property type="term" value="P:proteolysis"/>
    <property type="evidence" value="ECO:0007669"/>
    <property type="project" value="UniProtKB-KW"/>
</dbReference>
<feature type="domain" description="Peptidase C58 YopT-type" evidence="5">
    <location>
        <begin position="232"/>
        <end position="413"/>
    </location>
</feature>
<evidence type="ECO:0000256" key="1">
    <source>
        <dbReference type="ARBA" id="ARBA00022670"/>
    </source>
</evidence>
<evidence type="ECO:0000313" key="7">
    <source>
        <dbReference type="Proteomes" id="UP000279372"/>
    </source>
</evidence>
<feature type="region of interest" description="Disordered" evidence="4">
    <location>
        <begin position="1"/>
        <end position="40"/>
    </location>
</feature>
<keyword evidence="1" id="KW-0645">Protease</keyword>
<dbReference type="NCBIfam" id="TIGR01586">
    <property type="entry name" value="yopT_cys_prot"/>
    <property type="match status" value="1"/>
</dbReference>
<dbReference type="Gene3D" id="3.90.70.20">
    <property type="match status" value="1"/>
</dbReference>
<keyword evidence="2" id="KW-0378">Hydrolase</keyword>
<organism evidence="6 7">
    <name type="scientific">Pseudomonas syringae pv. philadelphi</name>
    <dbReference type="NCBI Taxonomy" id="251706"/>
    <lineage>
        <taxon>Bacteria</taxon>
        <taxon>Pseudomonadati</taxon>
        <taxon>Pseudomonadota</taxon>
        <taxon>Gammaproteobacteria</taxon>
        <taxon>Pseudomonadales</taxon>
        <taxon>Pseudomonadaceae</taxon>
        <taxon>Pseudomonas</taxon>
    </lineage>
</organism>
<dbReference type="SUPFAM" id="SSF54001">
    <property type="entry name" value="Cysteine proteinases"/>
    <property type="match status" value="1"/>
</dbReference>
<evidence type="ECO:0000256" key="2">
    <source>
        <dbReference type="ARBA" id="ARBA00022801"/>
    </source>
</evidence>
<reference evidence="6 7" key="1">
    <citation type="submission" date="2018-08" db="EMBL/GenBank/DDBJ databases">
        <title>Recombination of ecologically and evolutionarily significant loci maintains genetic cohesion in the Pseudomonas syringae species complex.</title>
        <authorList>
            <person name="Dillon M."/>
            <person name="Thakur S."/>
            <person name="Almeida R.N.D."/>
            <person name="Weir B.S."/>
            <person name="Guttman D.S."/>
        </authorList>
    </citation>
    <scope>NUCLEOTIDE SEQUENCE [LARGE SCALE GENOMIC DNA]</scope>
    <source>
        <strain evidence="6 7">ICMP 8902</strain>
    </source>
</reference>
<feature type="region of interest" description="Disordered" evidence="4">
    <location>
        <begin position="107"/>
        <end position="185"/>
    </location>
</feature>
<evidence type="ECO:0000256" key="4">
    <source>
        <dbReference type="SAM" id="MobiDB-lite"/>
    </source>
</evidence>
<dbReference type="InterPro" id="IPR038765">
    <property type="entry name" value="Papain-like_cys_pep_sf"/>
</dbReference>
<proteinExistence type="predicted"/>
<feature type="compositionally biased region" description="Basic and acidic residues" evidence="4">
    <location>
        <begin position="152"/>
        <end position="162"/>
    </location>
</feature>
<protein>
    <submittedName>
        <fullName evidence="6">/hemophilus virulence surface antigen family</fullName>
    </submittedName>
</protein>
<keyword evidence="3" id="KW-0788">Thiol protease</keyword>
<feature type="compositionally biased region" description="Acidic residues" evidence="4">
    <location>
        <begin position="216"/>
        <end position="226"/>
    </location>
</feature>
<feature type="region of interest" description="Disordered" evidence="4">
    <location>
        <begin position="206"/>
        <end position="226"/>
    </location>
</feature>
<accession>A0A3M3YCA1</accession>
<gene>
    <name evidence="6" type="ORF">ALQ33_01769</name>
</gene>
<comment type="caution">
    <text evidence="6">The sequence shown here is derived from an EMBL/GenBank/DDBJ whole genome shotgun (WGS) entry which is preliminary data.</text>
</comment>
<dbReference type="EMBL" id="RBQB01000366">
    <property type="protein sequence ID" value="RMO79284.1"/>
    <property type="molecule type" value="Genomic_DNA"/>
</dbReference>
<dbReference type="Pfam" id="PF03543">
    <property type="entry name" value="Peptidase_C58"/>
    <property type="match status" value="1"/>
</dbReference>
<evidence type="ECO:0000313" key="6">
    <source>
        <dbReference type="EMBL" id="RMO79284.1"/>
    </source>
</evidence>
<dbReference type="InterPro" id="IPR006473">
    <property type="entry name" value="Peptidase_C58_Yopt"/>
</dbReference>
<evidence type="ECO:0000256" key="3">
    <source>
        <dbReference type="ARBA" id="ARBA00022807"/>
    </source>
</evidence>
<dbReference type="CDD" id="cd20497">
    <property type="entry name" value="C58_YopT-like"/>
    <property type="match status" value="1"/>
</dbReference>
<dbReference type="AlphaFoldDB" id="A0A3M3YCA1"/>
<evidence type="ECO:0000259" key="5">
    <source>
        <dbReference type="Pfam" id="PF03543"/>
    </source>
</evidence>
<dbReference type="GO" id="GO:0004197">
    <property type="term" value="F:cysteine-type endopeptidase activity"/>
    <property type="evidence" value="ECO:0007669"/>
    <property type="project" value="InterPro"/>
</dbReference>
<name>A0A3M3YCA1_9PSED</name>
<dbReference type="Proteomes" id="UP000279372">
    <property type="component" value="Unassembled WGS sequence"/>
</dbReference>